<dbReference type="Gene3D" id="2.60.120.200">
    <property type="match status" value="1"/>
</dbReference>
<dbReference type="InterPro" id="IPR013320">
    <property type="entry name" value="ConA-like_dom_sf"/>
</dbReference>
<dbReference type="RefSeq" id="WP_136078711.1">
    <property type="nucleotide sequence ID" value="NZ_CAAHFG010000001.1"/>
</dbReference>
<feature type="domain" description="GH16" evidence="2">
    <location>
        <begin position="24"/>
        <end position="282"/>
    </location>
</feature>
<dbReference type="SUPFAM" id="SSF49899">
    <property type="entry name" value="Concanavalin A-like lectins/glucanases"/>
    <property type="match status" value="1"/>
</dbReference>
<dbReference type="Pfam" id="PF00722">
    <property type="entry name" value="Glyco_hydro_16"/>
    <property type="match status" value="1"/>
</dbReference>
<dbReference type="InterPro" id="IPR050546">
    <property type="entry name" value="Glycosyl_Hydrlase_16"/>
</dbReference>
<dbReference type="EMBL" id="CAAHFG010000001">
    <property type="protein sequence ID" value="VGO13102.1"/>
    <property type="molecule type" value="Genomic_DNA"/>
</dbReference>
<dbReference type="GO" id="GO:0004553">
    <property type="term" value="F:hydrolase activity, hydrolyzing O-glycosyl compounds"/>
    <property type="evidence" value="ECO:0007669"/>
    <property type="project" value="InterPro"/>
</dbReference>
<dbReference type="PANTHER" id="PTHR10963:SF55">
    <property type="entry name" value="GLYCOSIDE HYDROLASE FAMILY 16 PROTEIN"/>
    <property type="match status" value="1"/>
</dbReference>
<organism evidence="3 4">
    <name type="scientific">Pontiella desulfatans</name>
    <dbReference type="NCBI Taxonomy" id="2750659"/>
    <lineage>
        <taxon>Bacteria</taxon>
        <taxon>Pseudomonadati</taxon>
        <taxon>Kiritimatiellota</taxon>
        <taxon>Kiritimatiellia</taxon>
        <taxon>Kiritimatiellales</taxon>
        <taxon>Pontiellaceae</taxon>
        <taxon>Pontiella</taxon>
    </lineage>
</organism>
<dbReference type="PANTHER" id="PTHR10963">
    <property type="entry name" value="GLYCOSYL HYDROLASE-RELATED"/>
    <property type="match status" value="1"/>
</dbReference>
<dbReference type="GO" id="GO:0005975">
    <property type="term" value="P:carbohydrate metabolic process"/>
    <property type="evidence" value="ECO:0007669"/>
    <property type="project" value="InterPro"/>
</dbReference>
<accession>A0A6C2TZK7</accession>
<dbReference type="Proteomes" id="UP000366872">
    <property type="component" value="Unassembled WGS sequence"/>
</dbReference>
<evidence type="ECO:0000259" key="2">
    <source>
        <dbReference type="PROSITE" id="PS51762"/>
    </source>
</evidence>
<keyword evidence="4" id="KW-1185">Reference proteome</keyword>
<dbReference type="InterPro" id="IPR000757">
    <property type="entry name" value="Beta-glucanase-like"/>
</dbReference>
<evidence type="ECO:0000256" key="1">
    <source>
        <dbReference type="ARBA" id="ARBA00006865"/>
    </source>
</evidence>
<sequence length="282" mass="32598">MKRLMWLLAVAVTGCQASVRYPAANLADDSYQAGEQWQLVWADEFDKAELNDANWSRRVAKAGRFNAEWQRYTDDESNAYIDNGCLVIKAIHEGESHGENRYTSARLETAQKQSWRYGKVAARIQLPYGQGIWPAFWMVGINGKRHGGDTRWPFCGEIDIMELWGSKDDGAVEATIHYADRNSKHAWIHPQTFKLPAGRFADAFHVFEIEWDEQQIRWMVDGQLYATQPITADEFGEFHQEFFILLNIAVGGKDPDFRPDERSVFPQYMYVDWVRVYQQGKS</sequence>
<dbReference type="PROSITE" id="PS51762">
    <property type="entry name" value="GH16_2"/>
    <property type="match status" value="1"/>
</dbReference>
<dbReference type="PROSITE" id="PS51257">
    <property type="entry name" value="PROKAR_LIPOPROTEIN"/>
    <property type="match status" value="1"/>
</dbReference>
<reference evidence="3 4" key="1">
    <citation type="submission" date="2019-04" db="EMBL/GenBank/DDBJ databases">
        <authorList>
            <person name="Van Vliet M D."/>
        </authorList>
    </citation>
    <scope>NUCLEOTIDE SEQUENCE [LARGE SCALE GENOMIC DNA]</scope>
    <source>
        <strain evidence="3 4">F1</strain>
    </source>
</reference>
<protein>
    <submittedName>
        <fullName evidence="3">Beta-glucanase</fullName>
    </submittedName>
</protein>
<dbReference type="CDD" id="cd08023">
    <property type="entry name" value="GH16_laminarinase_like"/>
    <property type="match status" value="1"/>
</dbReference>
<name>A0A6C2TZK7_PONDE</name>
<evidence type="ECO:0000313" key="4">
    <source>
        <dbReference type="Proteomes" id="UP000366872"/>
    </source>
</evidence>
<evidence type="ECO:0000313" key="3">
    <source>
        <dbReference type="EMBL" id="VGO13102.1"/>
    </source>
</evidence>
<comment type="similarity">
    <text evidence="1">Belongs to the glycosyl hydrolase 16 family.</text>
</comment>
<proteinExistence type="inferred from homology"/>
<dbReference type="AlphaFoldDB" id="A0A6C2TZK7"/>
<gene>
    <name evidence="3" type="primary">bglA_2</name>
    <name evidence="3" type="ORF">PDESU_01656</name>
</gene>